<dbReference type="Proteomes" id="UP000030669">
    <property type="component" value="Unassembled WGS sequence"/>
</dbReference>
<protein>
    <submittedName>
        <fullName evidence="3">Alpha/beta-hydrolase</fullName>
    </submittedName>
</protein>
<dbReference type="RefSeq" id="XP_007867309.1">
    <property type="nucleotide sequence ID" value="XM_007869118.1"/>
</dbReference>
<dbReference type="OrthoDB" id="2498029at2759"/>
<sequence>MSGIVEDEARFVLEAMKIPSATMGWNLDAWQYTPPRRRSPYPVIVMAHGLSANKLMSLRAYAESFTERGYACVLFDYRRWGASDGTPRHCLFVSEQLEDYRTVIKYCRQKPEFDPNRLLVWGTSFSGGHCITLASEAHLNIRAAIAQCPFTGKSLPMPFSTTVIKTVGLAIWDVVNQAFDGRPVYIPAVAIPGNVGVMTAPGSVEGMLAIVPTPSDYPNEMSASSIFELPFYNPTASAASLSCPLLLIGLECDNLCPFSGVEDIAKLTKHAEVVRISGDHFEAYPGQVHHKTSLQAQLEFLQRHVPG</sequence>
<dbReference type="OMA" id="CPILFCV"/>
<accession>S7Q312</accession>
<dbReference type="InterPro" id="IPR000383">
    <property type="entry name" value="Xaa-Pro-like_dom"/>
</dbReference>
<keyword evidence="4" id="KW-1185">Reference proteome</keyword>
<dbReference type="SUPFAM" id="SSF53474">
    <property type="entry name" value="alpha/beta-Hydrolases"/>
    <property type="match status" value="1"/>
</dbReference>
<dbReference type="InterPro" id="IPR050261">
    <property type="entry name" value="FrsA_esterase"/>
</dbReference>
<dbReference type="Pfam" id="PF02129">
    <property type="entry name" value="Peptidase_S15"/>
    <property type="match status" value="1"/>
</dbReference>
<dbReference type="GeneID" id="19300217"/>
<dbReference type="GO" id="GO:0016788">
    <property type="term" value="F:hydrolase activity, acting on ester bonds"/>
    <property type="evidence" value="ECO:0007669"/>
    <property type="project" value="UniProtKB-ARBA"/>
</dbReference>
<dbReference type="EMBL" id="KB469304">
    <property type="protein sequence ID" value="EPQ53937.1"/>
    <property type="molecule type" value="Genomic_DNA"/>
</dbReference>
<proteinExistence type="predicted"/>
<gene>
    <name evidence="3" type="ORF">GLOTRDRAFT_116669</name>
</gene>
<feature type="domain" description="Xaa-Pro dipeptidyl-peptidase-like" evidence="2">
    <location>
        <begin position="27"/>
        <end position="151"/>
    </location>
</feature>
<evidence type="ECO:0000313" key="4">
    <source>
        <dbReference type="Proteomes" id="UP000030669"/>
    </source>
</evidence>
<dbReference type="InterPro" id="IPR029058">
    <property type="entry name" value="AB_hydrolase_fold"/>
</dbReference>
<evidence type="ECO:0000256" key="1">
    <source>
        <dbReference type="ARBA" id="ARBA00022801"/>
    </source>
</evidence>
<dbReference type="AlphaFoldDB" id="S7Q312"/>
<dbReference type="STRING" id="670483.S7Q312"/>
<dbReference type="ESTHER" id="glota-s7q312">
    <property type="family name" value="Xaa-Pro-like_dom"/>
</dbReference>
<reference evidence="3 4" key="1">
    <citation type="journal article" date="2012" name="Science">
        <title>The Paleozoic origin of enzymatic lignin decomposition reconstructed from 31 fungal genomes.</title>
        <authorList>
            <person name="Floudas D."/>
            <person name="Binder M."/>
            <person name="Riley R."/>
            <person name="Barry K."/>
            <person name="Blanchette R.A."/>
            <person name="Henrissat B."/>
            <person name="Martinez A.T."/>
            <person name="Otillar R."/>
            <person name="Spatafora J.W."/>
            <person name="Yadav J.S."/>
            <person name="Aerts A."/>
            <person name="Benoit I."/>
            <person name="Boyd A."/>
            <person name="Carlson A."/>
            <person name="Copeland A."/>
            <person name="Coutinho P.M."/>
            <person name="de Vries R.P."/>
            <person name="Ferreira P."/>
            <person name="Findley K."/>
            <person name="Foster B."/>
            <person name="Gaskell J."/>
            <person name="Glotzer D."/>
            <person name="Gorecki P."/>
            <person name="Heitman J."/>
            <person name="Hesse C."/>
            <person name="Hori C."/>
            <person name="Igarashi K."/>
            <person name="Jurgens J.A."/>
            <person name="Kallen N."/>
            <person name="Kersten P."/>
            <person name="Kohler A."/>
            <person name="Kuees U."/>
            <person name="Kumar T.K.A."/>
            <person name="Kuo A."/>
            <person name="LaButti K."/>
            <person name="Larrondo L.F."/>
            <person name="Lindquist E."/>
            <person name="Ling A."/>
            <person name="Lombard V."/>
            <person name="Lucas S."/>
            <person name="Lundell T."/>
            <person name="Martin R."/>
            <person name="McLaughlin D.J."/>
            <person name="Morgenstern I."/>
            <person name="Morin E."/>
            <person name="Murat C."/>
            <person name="Nagy L.G."/>
            <person name="Nolan M."/>
            <person name="Ohm R.A."/>
            <person name="Patyshakuliyeva A."/>
            <person name="Rokas A."/>
            <person name="Ruiz-Duenas F.J."/>
            <person name="Sabat G."/>
            <person name="Salamov A."/>
            <person name="Samejima M."/>
            <person name="Schmutz J."/>
            <person name="Slot J.C."/>
            <person name="St John F."/>
            <person name="Stenlid J."/>
            <person name="Sun H."/>
            <person name="Sun S."/>
            <person name="Syed K."/>
            <person name="Tsang A."/>
            <person name="Wiebenga A."/>
            <person name="Young D."/>
            <person name="Pisabarro A."/>
            <person name="Eastwood D.C."/>
            <person name="Martin F."/>
            <person name="Cullen D."/>
            <person name="Grigoriev I.V."/>
            <person name="Hibbett D.S."/>
        </authorList>
    </citation>
    <scope>NUCLEOTIDE SEQUENCE [LARGE SCALE GENOMIC DNA]</scope>
    <source>
        <strain evidence="3 4">ATCC 11539</strain>
    </source>
</reference>
<dbReference type="Gene3D" id="3.40.50.1820">
    <property type="entry name" value="alpha/beta hydrolase"/>
    <property type="match status" value="1"/>
</dbReference>
<dbReference type="HOGENOM" id="CLU_048587_1_0_1"/>
<evidence type="ECO:0000259" key="2">
    <source>
        <dbReference type="Pfam" id="PF02129"/>
    </source>
</evidence>
<dbReference type="PANTHER" id="PTHR22946:SF9">
    <property type="entry name" value="POLYKETIDE TRANSFERASE AF380"/>
    <property type="match status" value="1"/>
</dbReference>
<name>S7Q312_GLOTA</name>
<organism evidence="3 4">
    <name type="scientific">Gloeophyllum trabeum (strain ATCC 11539 / FP-39264 / Madison 617)</name>
    <name type="common">Brown rot fungus</name>
    <dbReference type="NCBI Taxonomy" id="670483"/>
    <lineage>
        <taxon>Eukaryota</taxon>
        <taxon>Fungi</taxon>
        <taxon>Dikarya</taxon>
        <taxon>Basidiomycota</taxon>
        <taxon>Agaricomycotina</taxon>
        <taxon>Agaricomycetes</taxon>
        <taxon>Gloeophyllales</taxon>
        <taxon>Gloeophyllaceae</taxon>
        <taxon>Gloeophyllum</taxon>
    </lineage>
</organism>
<keyword evidence="1 3" id="KW-0378">Hydrolase</keyword>
<dbReference type="KEGG" id="gtr:GLOTRDRAFT_116669"/>
<evidence type="ECO:0000313" key="3">
    <source>
        <dbReference type="EMBL" id="EPQ53937.1"/>
    </source>
</evidence>
<dbReference type="eggNOG" id="ENOG502RYKB">
    <property type="taxonomic scope" value="Eukaryota"/>
</dbReference>
<dbReference type="PANTHER" id="PTHR22946">
    <property type="entry name" value="DIENELACTONE HYDROLASE DOMAIN-CONTAINING PROTEIN-RELATED"/>
    <property type="match status" value="1"/>
</dbReference>